<evidence type="ECO:0000313" key="4">
    <source>
        <dbReference type="EMBL" id="KAB8192171.1"/>
    </source>
</evidence>
<keyword evidence="5" id="KW-1185">Reference proteome</keyword>
<keyword evidence="2" id="KW-0560">Oxidoreductase</keyword>
<dbReference type="SUPFAM" id="SSF51395">
    <property type="entry name" value="FMN-linked oxidoreductases"/>
    <property type="match status" value="1"/>
</dbReference>
<dbReference type="InterPro" id="IPR012133">
    <property type="entry name" value="Alpha-hydoxy_acid_DH_FMN"/>
</dbReference>
<dbReference type="PANTHER" id="PTHR10578:SF143">
    <property type="entry name" value="FMN-DEPENDENT ALPHA-HYDROXY ACID DEHYDROGENASE PB1A11.03"/>
    <property type="match status" value="1"/>
</dbReference>
<dbReference type="InterPro" id="IPR037396">
    <property type="entry name" value="FMN_HAD"/>
</dbReference>
<dbReference type="PROSITE" id="PS51349">
    <property type="entry name" value="FMN_HYDROXY_ACID_DH_2"/>
    <property type="match status" value="1"/>
</dbReference>
<dbReference type="Pfam" id="PF01070">
    <property type="entry name" value="FMN_dh"/>
    <property type="match status" value="1"/>
</dbReference>
<gene>
    <name evidence="4" type="ORF">FH608_026080</name>
</gene>
<comment type="caution">
    <text evidence="4">The sequence shown here is derived from an EMBL/GenBank/DDBJ whole genome shotgun (WGS) entry which is preliminary data.</text>
</comment>
<dbReference type="InterPro" id="IPR013785">
    <property type="entry name" value="Aldolase_TIM"/>
</dbReference>
<dbReference type="Gene3D" id="3.20.20.70">
    <property type="entry name" value="Aldolase class I"/>
    <property type="match status" value="1"/>
</dbReference>
<dbReference type="PANTHER" id="PTHR10578">
    <property type="entry name" value="S -2-HYDROXY-ACID OXIDASE-RELATED"/>
    <property type="match status" value="1"/>
</dbReference>
<protein>
    <submittedName>
        <fullName evidence="4">Alpha-hydroxy-acid oxidizing enzyme</fullName>
    </submittedName>
</protein>
<dbReference type="RefSeq" id="WP_139633242.1">
    <property type="nucleotide sequence ID" value="NZ_VDLX02000010.1"/>
</dbReference>
<dbReference type="AlphaFoldDB" id="A0A5C4W6Y9"/>
<proteinExistence type="inferred from homology"/>
<organism evidence="4 5">
    <name type="scientific">Nonomuraea phyllanthi</name>
    <dbReference type="NCBI Taxonomy" id="2219224"/>
    <lineage>
        <taxon>Bacteria</taxon>
        <taxon>Bacillati</taxon>
        <taxon>Actinomycetota</taxon>
        <taxon>Actinomycetes</taxon>
        <taxon>Streptosporangiales</taxon>
        <taxon>Streptosporangiaceae</taxon>
        <taxon>Nonomuraea</taxon>
    </lineage>
</organism>
<evidence type="ECO:0000256" key="1">
    <source>
        <dbReference type="ARBA" id="ARBA00001917"/>
    </source>
</evidence>
<dbReference type="InterPro" id="IPR000262">
    <property type="entry name" value="FMN-dep_DH"/>
</dbReference>
<dbReference type="GO" id="GO:0010181">
    <property type="term" value="F:FMN binding"/>
    <property type="evidence" value="ECO:0007669"/>
    <property type="project" value="InterPro"/>
</dbReference>
<evidence type="ECO:0000256" key="3">
    <source>
        <dbReference type="ARBA" id="ARBA00024042"/>
    </source>
</evidence>
<dbReference type="CDD" id="cd02809">
    <property type="entry name" value="alpha_hydroxyacid_oxid_FMN"/>
    <property type="match status" value="1"/>
</dbReference>
<dbReference type="Proteomes" id="UP000312512">
    <property type="component" value="Unassembled WGS sequence"/>
</dbReference>
<name>A0A5C4W6Y9_9ACTN</name>
<dbReference type="OrthoDB" id="9770452at2"/>
<reference evidence="4 5" key="1">
    <citation type="submission" date="2019-10" db="EMBL/GenBank/DDBJ databases">
        <title>Nonomuraea sp. nov., isolated from Phyllanthus amarus.</title>
        <authorList>
            <person name="Klykleung N."/>
            <person name="Tanasupawat S."/>
        </authorList>
    </citation>
    <scope>NUCLEOTIDE SEQUENCE [LARGE SCALE GENOMIC DNA]</scope>
    <source>
        <strain evidence="4 5">PA1-10</strain>
    </source>
</reference>
<evidence type="ECO:0000256" key="2">
    <source>
        <dbReference type="ARBA" id="ARBA00023002"/>
    </source>
</evidence>
<sequence length="356" mass="38237">MSRRFPTVRSVVAEARLNLSPRLWDYLEGGASGEDGLRINRAAFASWHFDPDMLTGLSRPRLGTTLLGMDLRMPVFVSPFGYDRALHPAGYAAVARAVAEAGITSVVSESSSDSLTDLAPHFHGHQGLVQVALVAGEEHVLGFEERAAAAGYRGLCLTDSPTRAWRERMRESGLDLHRYYGMGNYGEGGASLDALRELMDFSKPRWDWDRLERLAGRLTLPWVLKGVVSVEQARRAVDAGASAIYMSSYGGRNLDGTVSPLSRLAAVADAVGSEVPIMIDSGVRHGTDVAKALALGATAVGVGRLAAFGLAAGTHEDPSSGVRDVLRHLYDELESVMGSLGCETVGRLQRRHVVPA</sequence>
<dbReference type="PIRSF" id="PIRSF000138">
    <property type="entry name" value="Al-hdrx_acd_dh"/>
    <property type="match status" value="1"/>
</dbReference>
<comment type="similarity">
    <text evidence="3">Belongs to the FMN-dependent alpha-hydroxy acid dehydrogenase family.</text>
</comment>
<dbReference type="GO" id="GO:0016491">
    <property type="term" value="F:oxidoreductase activity"/>
    <property type="evidence" value="ECO:0007669"/>
    <property type="project" value="UniProtKB-KW"/>
</dbReference>
<evidence type="ECO:0000313" key="5">
    <source>
        <dbReference type="Proteomes" id="UP000312512"/>
    </source>
</evidence>
<comment type="cofactor">
    <cofactor evidence="1">
        <name>FMN</name>
        <dbReference type="ChEBI" id="CHEBI:58210"/>
    </cofactor>
</comment>
<accession>A0A5C4W6Y9</accession>
<dbReference type="EMBL" id="VDLX02000010">
    <property type="protein sequence ID" value="KAB8192171.1"/>
    <property type="molecule type" value="Genomic_DNA"/>
</dbReference>